<accession>A0A2A9MAL6</accession>
<dbReference type="SMART" id="SM00724">
    <property type="entry name" value="TLC"/>
    <property type="match status" value="1"/>
</dbReference>
<evidence type="ECO:0000256" key="4">
    <source>
        <dbReference type="ARBA" id="ARBA00023136"/>
    </source>
</evidence>
<dbReference type="GO" id="GO:0016020">
    <property type="term" value="C:membrane"/>
    <property type="evidence" value="ECO:0007669"/>
    <property type="project" value="UniProtKB-SubCell"/>
</dbReference>
<dbReference type="GO" id="GO:0005783">
    <property type="term" value="C:endoplasmic reticulum"/>
    <property type="evidence" value="ECO:0007669"/>
    <property type="project" value="TreeGrafter"/>
</dbReference>
<dbReference type="EMBL" id="NWUJ01000010">
    <property type="protein sequence ID" value="PFH32657.1"/>
    <property type="molecule type" value="Genomic_DNA"/>
</dbReference>
<organism evidence="9 10">
    <name type="scientific">Besnoitia besnoiti</name>
    <name type="common">Apicomplexan protozoan</name>
    <dbReference type="NCBI Taxonomy" id="94643"/>
    <lineage>
        <taxon>Eukaryota</taxon>
        <taxon>Sar</taxon>
        <taxon>Alveolata</taxon>
        <taxon>Apicomplexa</taxon>
        <taxon>Conoidasida</taxon>
        <taxon>Coccidia</taxon>
        <taxon>Eucoccidiorida</taxon>
        <taxon>Eimeriorina</taxon>
        <taxon>Sarcocystidae</taxon>
        <taxon>Besnoitia</taxon>
    </lineage>
</organism>
<dbReference type="Proteomes" id="UP000224006">
    <property type="component" value="Chromosome IX"/>
</dbReference>
<dbReference type="KEGG" id="bbes:BESB_012690"/>
<protein>
    <recommendedName>
        <fullName evidence="8">TLC domain-containing protein</fullName>
    </recommendedName>
</protein>
<evidence type="ECO:0000313" key="10">
    <source>
        <dbReference type="Proteomes" id="UP000224006"/>
    </source>
</evidence>
<keyword evidence="4 5" id="KW-0472">Membrane</keyword>
<dbReference type="PANTHER" id="PTHR13439:SF0">
    <property type="entry name" value="TOPOISOMERASE I DAMAGE AFFECTED PROTEIN 4"/>
    <property type="match status" value="1"/>
</dbReference>
<dbReference type="InterPro" id="IPR050846">
    <property type="entry name" value="TLCD"/>
</dbReference>
<dbReference type="PROSITE" id="PS50922">
    <property type="entry name" value="TLC"/>
    <property type="match status" value="1"/>
</dbReference>
<keyword evidence="3 7" id="KW-1133">Transmembrane helix</keyword>
<dbReference type="PANTHER" id="PTHR13439">
    <property type="entry name" value="CT120 PROTEIN"/>
    <property type="match status" value="1"/>
</dbReference>
<dbReference type="Pfam" id="PF03798">
    <property type="entry name" value="TRAM_LAG1_CLN8"/>
    <property type="match status" value="1"/>
</dbReference>
<evidence type="ECO:0000256" key="3">
    <source>
        <dbReference type="ARBA" id="ARBA00022989"/>
    </source>
</evidence>
<evidence type="ECO:0000256" key="7">
    <source>
        <dbReference type="SAM" id="Phobius"/>
    </source>
</evidence>
<dbReference type="OrthoDB" id="10266980at2759"/>
<evidence type="ECO:0000256" key="1">
    <source>
        <dbReference type="ARBA" id="ARBA00004141"/>
    </source>
</evidence>
<evidence type="ECO:0000256" key="2">
    <source>
        <dbReference type="ARBA" id="ARBA00022692"/>
    </source>
</evidence>
<feature type="transmembrane region" description="Helical" evidence="7">
    <location>
        <begin position="148"/>
        <end position="168"/>
    </location>
</feature>
<feature type="transmembrane region" description="Helical" evidence="7">
    <location>
        <begin position="180"/>
        <end position="199"/>
    </location>
</feature>
<name>A0A2A9MAL6_BESBE</name>
<feature type="region of interest" description="Disordered" evidence="6">
    <location>
        <begin position="359"/>
        <end position="410"/>
    </location>
</feature>
<reference evidence="9 10" key="1">
    <citation type="submission" date="2017-09" db="EMBL/GenBank/DDBJ databases">
        <title>Genome sequencing of Besnoitia besnoiti strain Bb-Ger1.</title>
        <authorList>
            <person name="Schares G."/>
            <person name="Venepally P."/>
            <person name="Lorenzi H.A."/>
        </authorList>
    </citation>
    <scope>NUCLEOTIDE SEQUENCE [LARGE SCALE GENOMIC DNA]</scope>
    <source>
        <strain evidence="9 10">Bb-Ger1</strain>
    </source>
</reference>
<gene>
    <name evidence="9" type="ORF">BESB_012690</name>
</gene>
<feature type="transmembrane region" description="Helical" evidence="7">
    <location>
        <begin position="279"/>
        <end position="299"/>
    </location>
</feature>
<evidence type="ECO:0000256" key="6">
    <source>
        <dbReference type="SAM" id="MobiDB-lite"/>
    </source>
</evidence>
<feature type="domain" description="TLC" evidence="8">
    <location>
        <begin position="138"/>
        <end position="355"/>
    </location>
</feature>
<evidence type="ECO:0000259" key="8">
    <source>
        <dbReference type="PROSITE" id="PS50922"/>
    </source>
</evidence>
<evidence type="ECO:0000256" key="5">
    <source>
        <dbReference type="PROSITE-ProRule" id="PRU00205"/>
    </source>
</evidence>
<dbReference type="RefSeq" id="XP_029216666.1">
    <property type="nucleotide sequence ID" value="XM_029359999.1"/>
</dbReference>
<dbReference type="STRING" id="94643.A0A2A9MAL6"/>
<keyword evidence="2 5" id="KW-0812">Transmembrane</keyword>
<dbReference type="GeneID" id="40306331"/>
<dbReference type="GO" id="GO:0055088">
    <property type="term" value="P:lipid homeostasis"/>
    <property type="evidence" value="ECO:0007669"/>
    <property type="project" value="TreeGrafter"/>
</dbReference>
<evidence type="ECO:0000313" key="9">
    <source>
        <dbReference type="EMBL" id="PFH32657.1"/>
    </source>
</evidence>
<dbReference type="InterPro" id="IPR006634">
    <property type="entry name" value="TLC-dom"/>
</dbReference>
<feature type="compositionally biased region" description="Low complexity" evidence="6">
    <location>
        <begin position="372"/>
        <end position="389"/>
    </location>
</feature>
<comment type="caution">
    <text evidence="9">The sequence shown here is derived from an EMBL/GenBank/DDBJ whole genome shotgun (WGS) entry which is preliminary data.</text>
</comment>
<feature type="transmembrane region" description="Helical" evidence="7">
    <location>
        <begin position="327"/>
        <end position="352"/>
    </location>
</feature>
<keyword evidence="10" id="KW-1185">Reference proteome</keyword>
<proteinExistence type="predicted"/>
<dbReference type="AlphaFoldDB" id="A0A2A9MAL6"/>
<dbReference type="VEuPathDB" id="ToxoDB:BESB_012690"/>
<feature type="transmembrane region" description="Helical" evidence="7">
    <location>
        <begin position="235"/>
        <end position="258"/>
    </location>
</feature>
<comment type="subcellular location">
    <subcellularLocation>
        <location evidence="1">Membrane</location>
        <topology evidence="1">Multi-pass membrane protein</topology>
    </subcellularLocation>
</comment>
<sequence length="410" mass="44597">MGESSGPLGGPARPPPLVTERFPSMASRLSTLVSLSLSLVCCLSIYGGGSPEAPEAPEAASAGGEQCYPPSFSLPWISLSALGWFFVGRCIPVHRLPLLCVPEYVRASILKQVNDAKRTLHAKSEDGNDIDDRRQAKAFLLAVRNRSLGFLHATLISLLCLACVTLDSQLTSDRLYGCSPLFTVTGLLLAGYFVWDFFAIVRHWHADSPQWLLHCVISVIAVGNPFFVLPGEPPMPFYAASLALFELSTPFLALRYFLLKASPPEEKRPDGAKAAPQPLFYQLLSVAFFLAFFCVRIVWGIGCLFPELWVHLTGAEGVSFRPWRRNFYLVAMPIFAGLNLYWLFMIVVNVLLAKKRTRKSPDAPGAGKETSAEAQTAPAPAAGEHTTTEGGEGGGEIRCALRPGDAARID</sequence>